<protein>
    <submittedName>
        <fullName evidence="3">Outer membrane lipoprotein-sorting protein</fullName>
    </submittedName>
</protein>
<dbReference type="InterPro" id="IPR033399">
    <property type="entry name" value="TP_0789-like"/>
</dbReference>
<name>A0A969WBX7_9GAMM</name>
<feature type="chain" id="PRO_5037446150" evidence="1">
    <location>
        <begin position="23"/>
        <end position="258"/>
    </location>
</feature>
<dbReference type="EMBL" id="JAAVXB010000009">
    <property type="protein sequence ID" value="NKF23714.1"/>
    <property type="molecule type" value="Genomic_DNA"/>
</dbReference>
<gene>
    <name evidence="3" type="ORF">G7Y82_15455</name>
</gene>
<dbReference type="Pfam" id="PF17131">
    <property type="entry name" value="LolA_like"/>
    <property type="match status" value="1"/>
</dbReference>
<accession>A0A969WBX7</accession>
<evidence type="ECO:0000256" key="1">
    <source>
        <dbReference type="SAM" id="SignalP"/>
    </source>
</evidence>
<feature type="signal peptide" evidence="1">
    <location>
        <begin position="1"/>
        <end position="22"/>
    </location>
</feature>
<evidence type="ECO:0000313" key="4">
    <source>
        <dbReference type="Proteomes" id="UP000653472"/>
    </source>
</evidence>
<feature type="domain" description="Uncharacterized protein TP-0789" evidence="2">
    <location>
        <begin position="73"/>
        <end position="251"/>
    </location>
</feature>
<evidence type="ECO:0000259" key="2">
    <source>
        <dbReference type="Pfam" id="PF17131"/>
    </source>
</evidence>
<dbReference type="Proteomes" id="UP000653472">
    <property type="component" value="Unassembled WGS sequence"/>
</dbReference>
<comment type="caution">
    <text evidence="3">The sequence shown here is derived from an EMBL/GenBank/DDBJ whole genome shotgun (WGS) entry which is preliminary data.</text>
</comment>
<organism evidence="3 4">
    <name type="scientific">Solimonas marina</name>
    <dbReference type="NCBI Taxonomy" id="2714601"/>
    <lineage>
        <taxon>Bacteria</taxon>
        <taxon>Pseudomonadati</taxon>
        <taxon>Pseudomonadota</taxon>
        <taxon>Gammaproteobacteria</taxon>
        <taxon>Nevskiales</taxon>
        <taxon>Nevskiaceae</taxon>
        <taxon>Solimonas</taxon>
    </lineage>
</organism>
<keyword evidence="1" id="KW-0732">Signal</keyword>
<dbReference type="CDD" id="cd16329">
    <property type="entry name" value="LolA_like"/>
    <property type="match status" value="1"/>
</dbReference>
<dbReference type="AlphaFoldDB" id="A0A969WBX7"/>
<dbReference type="Gene3D" id="2.50.20.10">
    <property type="entry name" value="Lipoprotein localisation LolA/LolB/LppX"/>
    <property type="match status" value="1"/>
</dbReference>
<keyword evidence="3" id="KW-0449">Lipoprotein</keyword>
<evidence type="ECO:0000313" key="3">
    <source>
        <dbReference type="EMBL" id="NKF23714.1"/>
    </source>
</evidence>
<dbReference type="RefSeq" id="WP_168149035.1">
    <property type="nucleotide sequence ID" value="NZ_JAAVXB010000009.1"/>
</dbReference>
<sequence>MKKTISVGLLALATAWGPQAIAATADSITACMRANVPKSLTVRQVQLDASDAEGHTRTLHGRFYATREDDRLRAMIRISSPSDLAGASYLLRERDSGDEMYMYMPALQKVRRITGGAVDGSLWGTDLSYADIKQIGNVFDGRQPTLEPDTTLDGRAVHVLSVTPGDGESAKFSRVQAWVDAQHCVALRVDFYEGQTVRKRLSVDPKDVRQDGAYWYASQLRVQDLSQKTQTILKVLDVQADDSLAGRLFNPGTFYVGN</sequence>
<proteinExistence type="predicted"/>
<reference evidence="3" key="1">
    <citation type="submission" date="2020-03" db="EMBL/GenBank/DDBJ databases">
        <title>Solimonas marina sp. nov., isolated from deep seawater of the Pacific Ocean.</title>
        <authorList>
            <person name="Liu X."/>
            <person name="Lai Q."/>
            <person name="Sun F."/>
            <person name="Gai Y."/>
            <person name="Li G."/>
            <person name="Shao Z."/>
        </authorList>
    </citation>
    <scope>NUCLEOTIDE SEQUENCE</scope>
    <source>
        <strain evidence="3">C16B3</strain>
    </source>
</reference>
<keyword evidence="4" id="KW-1185">Reference proteome</keyword>